<sequence length="269" mass="30264">MITLENQSETALEGATKPIIQVEGVYKQYARMEYRPSLRHEALSLLRRALRQQTVSQPFYALQNVTFSVQRGESVAIIGRNGSGKTTLLKLLSGIMSPTKGSVRVNGRFASLIGLQAGFIMELSGRKNIYLNAAFHGVMPHQIEPYVEDIINFAEIRPFIDTPVKHYSSGMSARLGFSIAIHVLPEIIFLDEVLAVGDSAFQKKCVDHMLKLRAEGRTIIFVSHDASAVRMLCERALWLHKGRLRMDGESDIVLEEYEYFMQHQPPDAQ</sequence>
<evidence type="ECO:0000259" key="5">
    <source>
        <dbReference type="PROSITE" id="PS50893"/>
    </source>
</evidence>
<comment type="caution">
    <text evidence="6">The sequence shown here is derived from an EMBL/GenBank/DDBJ whole genome shotgun (WGS) entry which is preliminary data.</text>
</comment>
<dbReference type="InterPro" id="IPR003439">
    <property type="entry name" value="ABC_transporter-like_ATP-bd"/>
</dbReference>
<dbReference type="EMBL" id="PGTK01000006">
    <property type="protein sequence ID" value="PJF30828.1"/>
    <property type="molecule type" value="Genomic_DNA"/>
</dbReference>
<dbReference type="GO" id="GO:0016020">
    <property type="term" value="C:membrane"/>
    <property type="evidence" value="ECO:0007669"/>
    <property type="project" value="InterPro"/>
</dbReference>
<comment type="similarity">
    <text evidence="1">Belongs to the ABC transporter superfamily.</text>
</comment>
<dbReference type="InterPro" id="IPR015860">
    <property type="entry name" value="ABC_transpr_TagH-like"/>
</dbReference>
<dbReference type="Gene3D" id="3.40.50.300">
    <property type="entry name" value="P-loop containing nucleotide triphosphate hydrolases"/>
    <property type="match status" value="1"/>
</dbReference>
<evidence type="ECO:0000256" key="2">
    <source>
        <dbReference type="ARBA" id="ARBA00022448"/>
    </source>
</evidence>
<evidence type="ECO:0000256" key="3">
    <source>
        <dbReference type="ARBA" id="ARBA00022741"/>
    </source>
</evidence>
<keyword evidence="4 6" id="KW-0067">ATP-binding</keyword>
<dbReference type="InterPro" id="IPR003593">
    <property type="entry name" value="AAA+_ATPase"/>
</dbReference>
<evidence type="ECO:0000256" key="1">
    <source>
        <dbReference type="ARBA" id="ARBA00005417"/>
    </source>
</evidence>
<dbReference type="PANTHER" id="PTHR46743">
    <property type="entry name" value="TEICHOIC ACIDS EXPORT ATP-BINDING PROTEIN TAGH"/>
    <property type="match status" value="1"/>
</dbReference>
<accession>A0A2M8NZW0</accession>
<evidence type="ECO:0000313" key="6">
    <source>
        <dbReference type="EMBL" id="PJF30828.1"/>
    </source>
</evidence>
<evidence type="ECO:0000313" key="7">
    <source>
        <dbReference type="Proteomes" id="UP000228921"/>
    </source>
</evidence>
<name>A0A2M8NZW0_9CHLR</name>
<dbReference type="PROSITE" id="PS00211">
    <property type="entry name" value="ABC_TRANSPORTER_1"/>
    <property type="match status" value="1"/>
</dbReference>
<organism evidence="6 7">
    <name type="scientific">Candidatus Thermofonsia Clade 1 bacterium</name>
    <dbReference type="NCBI Taxonomy" id="2364210"/>
    <lineage>
        <taxon>Bacteria</taxon>
        <taxon>Bacillati</taxon>
        <taxon>Chloroflexota</taxon>
        <taxon>Candidatus Thermofontia</taxon>
        <taxon>Candidatus Thermofonsia Clade 1</taxon>
    </lineage>
</organism>
<dbReference type="AlphaFoldDB" id="A0A2M8NZW0"/>
<dbReference type="SMART" id="SM00382">
    <property type="entry name" value="AAA"/>
    <property type="match status" value="1"/>
</dbReference>
<dbReference type="InterPro" id="IPR027417">
    <property type="entry name" value="P-loop_NTPase"/>
</dbReference>
<keyword evidence="3" id="KW-0547">Nucleotide-binding</keyword>
<dbReference type="PANTHER" id="PTHR46743:SF2">
    <property type="entry name" value="TEICHOIC ACIDS EXPORT ATP-BINDING PROTEIN TAGH"/>
    <property type="match status" value="1"/>
</dbReference>
<dbReference type="GO" id="GO:0016887">
    <property type="term" value="F:ATP hydrolysis activity"/>
    <property type="evidence" value="ECO:0007669"/>
    <property type="project" value="InterPro"/>
</dbReference>
<dbReference type="GO" id="GO:0140359">
    <property type="term" value="F:ABC-type transporter activity"/>
    <property type="evidence" value="ECO:0007669"/>
    <property type="project" value="InterPro"/>
</dbReference>
<dbReference type="Proteomes" id="UP000228921">
    <property type="component" value="Unassembled WGS sequence"/>
</dbReference>
<reference evidence="6 7" key="1">
    <citation type="submission" date="2017-11" db="EMBL/GenBank/DDBJ databases">
        <title>Evolution of Phototrophy in the Chloroflexi Phylum Driven by Horizontal Gene Transfer.</title>
        <authorList>
            <person name="Ward L.M."/>
            <person name="Hemp J."/>
            <person name="Shih P.M."/>
            <person name="Mcglynn S.E."/>
            <person name="Fischer W."/>
        </authorList>
    </citation>
    <scope>NUCLEOTIDE SEQUENCE [LARGE SCALE GENOMIC DNA]</scope>
    <source>
        <strain evidence="6">CP2_2F</strain>
    </source>
</reference>
<keyword evidence="2" id="KW-0813">Transport</keyword>
<dbReference type="PROSITE" id="PS50893">
    <property type="entry name" value="ABC_TRANSPORTER_2"/>
    <property type="match status" value="1"/>
</dbReference>
<gene>
    <name evidence="6" type="ORF">CUN51_06485</name>
</gene>
<dbReference type="CDD" id="cd03220">
    <property type="entry name" value="ABC_KpsT_Wzt"/>
    <property type="match status" value="1"/>
</dbReference>
<dbReference type="InterPro" id="IPR017871">
    <property type="entry name" value="ABC_transporter-like_CS"/>
</dbReference>
<proteinExistence type="inferred from homology"/>
<evidence type="ECO:0000256" key="4">
    <source>
        <dbReference type="ARBA" id="ARBA00022840"/>
    </source>
</evidence>
<dbReference type="SUPFAM" id="SSF52540">
    <property type="entry name" value="P-loop containing nucleoside triphosphate hydrolases"/>
    <property type="match status" value="1"/>
</dbReference>
<dbReference type="InterPro" id="IPR050683">
    <property type="entry name" value="Bact_Polysacc_Export_ATP-bd"/>
</dbReference>
<feature type="domain" description="ABC transporter" evidence="5">
    <location>
        <begin position="38"/>
        <end position="266"/>
    </location>
</feature>
<protein>
    <submittedName>
        <fullName evidence="6">Teichoic acid ABC transporter ATP-binding protein</fullName>
    </submittedName>
</protein>
<dbReference type="GO" id="GO:0005524">
    <property type="term" value="F:ATP binding"/>
    <property type="evidence" value="ECO:0007669"/>
    <property type="project" value="UniProtKB-KW"/>
</dbReference>
<dbReference type="Pfam" id="PF00005">
    <property type="entry name" value="ABC_tran"/>
    <property type="match status" value="1"/>
</dbReference>